<name>C1EFE5_MICCC</name>
<dbReference type="PROSITE" id="PS00211">
    <property type="entry name" value="ABC_TRANSPORTER_1"/>
    <property type="match status" value="2"/>
</dbReference>
<reference evidence="10 11" key="1">
    <citation type="journal article" date="2009" name="Science">
        <title>Green evolution and dynamic adaptations revealed by genomes of the marine picoeukaryotes Micromonas.</title>
        <authorList>
            <person name="Worden A.Z."/>
            <person name="Lee J.H."/>
            <person name="Mock T."/>
            <person name="Rouze P."/>
            <person name="Simmons M.P."/>
            <person name="Aerts A.L."/>
            <person name="Allen A.E."/>
            <person name="Cuvelier M.L."/>
            <person name="Derelle E."/>
            <person name="Everett M.V."/>
            <person name="Foulon E."/>
            <person name="Grimwood J."/>
            <person name="Gundlach H."/>
            <person name="Henrissat B."/>
            <person name="Napoli C."/>
            <person name="McDonald S.M."/>
            <person name="Parker M.S."/>
            <person name="Rombauts S."/>
            <person name="Salamov A."/>
            <person name="Von Dassow P."/>
            <person name="Badger J.H."/>
            <person name="Coutinho P.M."/>
            <person name="Demir E."/>
            <person name="Dubchak I."/>
            <person name="Gentemann C."/>
            <person name="Eikrem W."/>
            <person name="Gready J.E."/>
            <person name="John U."/>
            <person name="Lanier W."/>
            <person name="Lindquist E.A."/>
            <person name="Lucas S."/>
            <person name="Mayer K.F."/>
            <person name="Moreau H."/>
            <person name="Not F."/>
            <person name="Otillar R."/>
            <person name="Panaud O."/>
            <person name="Pangilinan J."/>
            <person name="Paulsen I."/>
            <person name="Piegu B."/>
            <person name="Poliakov A."/>
            <person name="Robbens S."/>
            <person name="Schmutz J."/>
            <person name="Toulza E."/>
            <person name="Wyss T."/>
            <person name="Zelensky A."/>
            <person name="Zhou K."/>
            <person name="Armbrust E.V."/>
            <person name="Bhattacharya D."/>
            <person name="Goodenough U.W."/>
            <person name="Van de Peer Y."/>
            <person name="Grigoriev I.V."/>
        </authorList>
    </citation>
    <scope>NUCLEOTIDE SEQUENCE [LARGE SCALE GENOMIC DNA]</scope>
    <source>
        <strain evidence="11">RCC299 / NOUM17</strain>
    </source>
</reference>
<dbReference type="Pfam" id="PF01061">
    <property type="entry name" value="ABC2_membrane"/>
    <property type="match status" value="2"/>
</dbReference>
<dbReference type="GO" id="GO:0016020">
    <property type="term" value="C:membrane"/>
    <property type="evidence" value="ECO:0007669"/>
    <property type="project" value="UniProtKB-SubCell"/>
</dbReference>
<keyword evidence="6 8" id="KW-1133">Transmembrane helix</keyword>
<evidence type="ECO:0000256" key="6">
    <source>
        <dbReference type="ARBA" id="ARBA00022989"/>
    </source>
</evidence>
<dbReference type="InterPro" id="IPR043926">
    <property type="entry name" value="ABCG_dom"/>
</dbReference>
<dbReference type="PROSITE" id="PS50893">
    <property type="entry name" value="ABC_TRANSPORTER_2"/>
    <property type="match status" value="2"/>
</dbReference>
<dbReference type="FunCoup" id="C1EFE5">
    <property type="interactions" value="598"/>
</dbReference>
<dbReference type="RefSeq" id="XP_002505814.1">
    <property type="nucleotide sequence ID" value="XM_002505768.1"/>
</dbReference>
<gene>
    <name evidence="10" type="ORF">MICPUN_87771</name>
</gene>
<feature type="transmembrane region" description="Helical" evidence="8">
    <location>
        <begin position="1224"/>
        <end position="1243"/>
    </location>
</feature>
<evidence type="ECO:0000256" key="3">
    <source>
        <dbReference type="ARBA" id="ARBA00022692"/>
    </source>
</evidence>
<evidence type="ECO:0000256" key="8">
    <source>
        <dbReference type="SAM" id="Phobius"/>
    </source>
</evidence>
<feature type="transmembrane region" description="Helical" evidence="8">
    <location>
        <begin position="1110"/>
        <end position="1131"/>
    </location>
</feature>
<evidence type="ECO:0000256" key="1">
    <source>
        <dbReference type="ARBA" id="ARBA00004141"/>
    </source>
</evidence>
<feature type="domain" description="ABC transporter" evidence="9">
    <location>
        <begin position="75"/>
        <end position="324"/>
    </location>
</feature>
<keyword evidence="2" id="KW-0813">Transport</keyword>
<dbReference type="InterPro" id="IPR017871">
    <property type="entry name" value="ABC_transporter-like_CS"/>
</dbReference>
<dbReference type="InterPro" id="IPR003439">
    <property type="entry name" value="ABC_transporter-like_ATP-bd"/>
</dbReference>
<feature type="transmembrane region" description="Helical" evidence="8">
    <location>
        <begin position="1152"/>
        <end position="1179"/>
    </location>
</feature>
<dbReference type="InParanoid" id="C1EFE5"/>
<evidence type="ECO:0000259" key="9">
    <source>
        <dbReference type="PROSITE" id="PS50893"/>
    </source>
</evidence>
<evidence type="ECO:0000256" key="2">
    <source>
        <dbReference type="ARBA" id="ARBA00022448"/>
    </source>
</evidence>
<feature type="domain" description="ABC transporter" evidence="9">
    <location>
        <begin position="741"/>
        <end position="983"/>
    </location>
</feature>
<keyword evidence="4" id="KW-0547">Nucleotide-binding</keyword>
<dbReference type="Pfam" id="PF00005">
    <property type="entry name" value="ABC_tran"/>
    <property type="match status" value="2"/>
</dbReference>
<evidence type="ECO:0000256" key="7">
    <source>
        <dbReference type="ARBA" id="ARBA00023136"/>
    </source>
</evidence>
<feature type="transmembrane region" description="Helical" evidence="8">
    <location>
        <begin position="574"/>
        <end position="599"/>
    </location>
</feature>
<feature type="transmembrane region" description="Helical" evidence="8">
    <location>
        <begin position="502"/>
        <end position="525"/>
    </location>
</feature>
<dbReference type="InterPro" id="IPR027417">
    <property type="entry name" value="P-loop_NTPase"/>
</dbReference>
<dbReference type="KEGG" id="mis:MICPUN_87771"/>
<feature type="transmembrane region" description="Helical" evidence="8">
    <location>
        <begin position="1076"/>
        <end position="1098"/>
    </location>
</feature>
<dbReference type="InterPro" id="IPR013525">
    <property type="entry name" value="ABC2_TM"/>
</dbReference>
<feature type="transmembrane region" description="Helical" evidence="8">
    <location>
        <begin position="1317"/>
        <end position="1337"/>
    </location>
</feature>
<feature type="transmembrane region" description="Helical" evidence="8">
    <location>
        <begin position="652"/>
        <end position="673"/>
    </location>
</feature>
<dbReference type="PANTHER" id="PTHR19241">
    <property type="entry name" value="ATP-BINDING CASSETTE TRANSPORTER"/>
    <property type="match status" value="1"/>
</dbReference>
<keyword evidence="5 10" id="KW-0067">ATP-binding</keyword>
<evidence type="ECO:0000313" key="10">
    <source>
        <dbReference type="EMBL" id="ACO67072.1"/>
    </source>
</evidence>
<dbReference type="eggNOG" id="KOG0065">
    <property type="taxonomic scope" value="Eukaryota"/>
</dbReference>
<dbReference type="Proteomes" id="UP000002009">
    <property type="component" value="Chromosome 13"/>
</dbReference>
<dbReference type="GO" id="GO:0005524">
    <property type="term" value="F:ATP binding"/>
    <property type="evidence" value="ECO:0007669"/>
    <property type="project" value="UniProtKB-KW"/>
</dbReference>
<dbReference type="GO" id="GO:0016887">
    <property type="term" value="F:ATP hydrolysis activity"/>
    <property type="evidence" value="ECO:0007669"/>
    <property type="project" value="InterPro"/>
</dbReference>
<dbReference type="Pfam" id="PF19055">
    <property type="entry name" value="ABC2_membrane_7"/>
    <property type="match status" value="1"/>
</dbReference>
<accession>C1EFE5</accession>
<dbReference type="OMA" id="ANAINFC"/>
<keyword evidence="11" id="KW-1185">Reference proteome</keyword>
<dbReference type="SUPFAM" id="SSF52540">
    <property type="entry name" value="P-loop containing nucleoside triphosphate hydrolases"/>
    <property type="match status" value="2"/>
</dbReference>
<dbReference type="GeneID" id="8248514"/>
<feature type="transmembrane region" description="Helical" evidence="8">
    <location>
        <begin position="537"/>
        <end position="562"/>
    </location>
</feature>
<feature type="transmembrane region" description="Helical" evidence="8">
    <location>
        <begin position="1191"/>
        <end position="1212"/>
    </location>
</feature>
<dbReference type="GO" id="GO:0071944">
    <property type="term" value="C:cell periphery"/>
    <property type="evidence" value="ECO:0007669"/>
    <property type="project" value="UniProtKB-ARBA"/>
</dbReference>
<evidence type="ECO:0000313" key="11">
    <source>
        <dbReference type="Proteomes" id="UP000002009"/>
    </source>
</evidence>
<evidence type="ECO:0000256" key="5">
    <source>
        <dbReference type="ARBA" id="ARBA00022840"/>
    </source>
</evidence>
<dbReference type="STRING" id="296587.C1EFE5"/>
<sequence length="1346" mass="146277">MAALEGDKLGDYVAVLKAEAEANGELPKVEIKCDLTYTLKLPASKVDRTIVTVPEVFASAALAPIRGVAGALGAAPKADSGDTIQHFKVLQNVTGTFRPGEITLVLAPPGHGKTSLLKALAHQLRTGKIGEVNGAGVTYNGLTAQELNERGVDVARLAAYVEQVDTHLPFINVGETAKFIHDNATPTPTDPSLHARKLKAVTNLLALEGCVDTIVGNDLVRGVSGGEKKRVTISEALVTNARVLCMDEISTGLDAAVTFNIVAALKAWARTTGGCAVVALLQPTPEVFNQFDNLMLLREGAPVYHGARDKAAEHFKLIGYAPPPPDGGEDIADWYVNLVAQPGKIYSRSGLNPGAKDAPVTTKALAAAWRASPLCGEQEKTTRDASELELKTDFAMKQYGVAGCHSQWQHFKWVLDRQLKVTIRNKLFVTARLGAAVMTSLVLGSVWYQLPKEQGFEKLGMLLFCILHISFSNFSELTFSVEQKYVAYKHVDGRVFPAFTYIAAWGLIHLPIALFETAVFSLVLYPMVGLVLEVGPWLFFYFNLVLANVAMASFFRIVALLAPNMEAAQTFPGPVIAVFIIFAGFLITPTKMGFLSFMYHVSLFAYALRSLCQNEFLSSSYDKVTLCANGAFECSTMGEAIMNQISIDDDSSYYWGGAMMCAGFWALCFVGSLQALKKVRIQMNIGSSRAGTDAEIEAAANETSVTIPKSASKALLTAEDVHIDQKNIEFVPMSIAWRDLEYTVNIAKQAGGGTKQLLQSVTSAARPERLLALMGASGAGKTTLLDVIAGRKTGGVRKGTIKLNGHEVEKQTFARLTAYCEQMDLHNEFATVEEALEFSAKLRLGTEVSTAQRRGFIEEALDILELRPVAGRMIGVSGSANGLSPGQRKVLTVAVELVSNAPVFFLDEPTSGLDSRAALIVMTEVKKVANMGRTVISTIHQPSREIFLMFDDLLLLQRGGWQVYFGPLGPSSASTFVAYMESLECTRGKKLPAGMNPASWMLDAVAASAELLDGAELERLFKASAAGAAASELVEEAATPTPGEKMFSFASPYARSFGTQLWTILVRSHRAHLRDVAYNCGRIGVLLVLYILFGIIYFDLDTSDEGGVQSMVAVVFMTTIFTGIICMNGVMPVRVRERSVSFRERSSFMYDGVPYAIAHAIMELPWVVLISFVTTLPLYFLVGMVPTAGSFFFHVLINVLVSYAFLSFGQMVACVCSTIQTAQAGTSAFIPIAFLFGGLYLPFPQIPVYWQWAYFINPVAFAIQSVIAPQFERRGCTGPYPTGDCPSITAFRGTYFEQIDTLNYVETKYDITYEGRWMAAVYLVIFCLGAQALHVLAGKYVNTVNR</sequence>
<dbReference type="OrthoDB" id="66620at2759"/>
<keyword evidence="7 8" id="KW-0472">Membrane</keyword>
<organism evidence="10 11">
    <name type="scientific">Micromonas commoda (strain RCC299 / NOUM17 / CCMP2709)</name>
    <name type="common">Picoplanktonic green alga</name>
    <dbReference type="NCBI Taxonomy" id="296587"/>
    <lineage>
        <taxon>Eukaryota</taxon>
        <taxon>Viridiplantae</taxon>
        <taxon>Chlorophyta</taxon>
        <taxon>Mamiellophyceae</taxon>
        <taxon>Mamiellales</taxon>
        <taxon>Mamiellaceae</taxon>
        <taxon>Micromonas</taxon>
    </lineage>
</organism>
<comment type="subcellular location">
    <subcellularLocation>
        <location evidence="1">Membrane</location>
        <topology evidence="1">Multi-pass membrane protein</topology>
    </subcellularLocation>
</comment>
<evidence type="ECO:0000256" key="4">
    <source>
        <dbReference type="ARBA" id="ARBA00022741"/>
    </source>
</evidence>
<feature type="transmembrane region" description="Helical" evidence="8">
    <location>
        <begin position="460"/>
        <end position="481"/>
    </location>
</feature>
<feature type="transmembrane region" description="Helical" evidence="8">
    <location>
        <begin position="427"/>
        <end position="448"/>
    </location>
</feature>
<dbReference type="InterPro" id="IPR003593">
    <property type="entry name" value="AAA+_ATPase"/>
</dbReference>
<dbReference type="GO" id="GO:0140359">
    <property type="term" value="F:ABC-type transporter activity"/>
    <property type="evidence" value="ECO:0007669"/>
    <property type="project" value="InterPro"/>
</dbReference>
<protein>
    <submittedName>
        <fullName evidence="10">ATP-binding cassette superfamily</fullName>
    </submittedName>
</protein>
<proteinExistence type="predicted"/>
<dbReference type="Gene3D" id="3.40.50.300">
    <property type="entry name" value="P-loop containing nucleotide triphosphate hydrolases"/>
    <property type="match status" value="2"/>
</dbReference>
<dbReference type="EMBL" id="CP001331">
    <property type="protein sequence ID" value="ACO67072.1"/>
    <property type="molecule type" value="Genomic_DNA"/>
</dbReference>
<dbReference type="SMART" id="SM00382">
    <property type="entry name" value="AAA"/>
    <property type="match status" value="2"/>
</dbReference>
<keyword evidence="3 8" id="KW-0812">Transmembrane</keyword>